<keyword evidence="1" id="KW-1133">Transmembrane helix</keyword>
<evidence type="ECO:0000313" key="2">
    <source>
        <dbReference type="EMBL" id="MTB96992.1"/>
    </source>
</evidence>
<gene>
    <name evidence="2" type="ORF">GGQ22_18115</name>
</gene>
<keyword evidence="1" id="KW-0812">Transmembrane</keyword>
<dbReference type="RefSeq" id="WP_154616740.1">
    <property type="nucleotide sequence ID" value="NZ_JACUWQ010000008.1"/>
</dbReference>
<name>A0A6I3JFZ9_9ACTN</name>
<comment type="caution">
    <text evidence="2">The sequence shown here is derived from an EMBL/GenBank/DDBJ whole genome shotgun (WGS) entry which is preliminary data.</text>
</comment>
<dbReference type="AlphaFoldDB" id="A0A6I3JFZ9"/>
<evidence type="ECO:0000313" key="3">
    <source>
        <dbReference type="Proteomes" id="UP000433406"/>
    </source>
</evidence>
<dbReference type="Proteomes" id="UP000433406">
    <property type="component" value="Unassembled WGS sequence"/>
</dbReference>
<protein>
    <submittedName>
        <fullName evidence="2">Uncharacterized protein</fullName>
    </submittedName>
</protein>
<sequence length="65" mass="6881">MDVDPGGPGGSKLVLLSVWVVAEGWRRYDDDRDSRVYRPIGGPTFVLVLAAAAAAVTQVVALAVR</sequence>
<keyword evidence="1" id="KW-0472">Membrane</keyword>
<dbReference type="EMBL" id="WLCI01000019">
    <property type="protein sequence ID" value="MTB96992.1"/>
    <property type="molecule type" value="Genomic_DNA"/>
</dbReference>
<accession>A0A6I3JFZ9</accession>
<organism evidence="2 3">
    <name type="scientific">Nocardioides marmotae</name>
    <dbReference type="NCBI Taxonomy" id="2663857"/>
    <lineage>
        <taxon>Bacteria</taxon>
        <taxon>Bacillati</taxon>
        <taxon>Actinomycetota</taxon>
        <taxon>Actinomycetes</taxon>
        <taxon>Propionibacteriales</taxon>
        <taxon>Nocardioidaceae</taxon>
        <taxon>Nocardioides</taxon>
    </lineage>
</organism>
<keyword evidence="3" id="KW-1185">Reference proteome</keyword>
<evidence type="ECO:0000256" key="1">
    <source>
        <dbReference type="SAM" id="Phobius"/>
    </source>
</evidence>
<reference evidence="2 3" key="1">
    <citation type="submission" date="2019-10" db="EMBL/GenBank/DDBJ databases">
        <title>Nocardioides novel species isolated from the excrement of Marmot.</title>
        <authorList>
            <person name="Zhang G."/>
        </authorList>
    </citation>
    <scope>NUCLEOTIDE SEQUENCE [LARGE SCALE GENOMIC DNA]</scope>
    <source>
        <strain evidence="3">zg-579</strain>
    </source>
</reference>
<feature type="transmembrane region" description="Helical" evidence="1">
    <location>
        <begin position="44"/>
        <end position="64"/>
    </location>
</feature>
<proteinExistence type="predicted"/>